<dbReference type="InterPro" id="IPR003251">
    <property type="entry name" value="Rr_diiron-bd_dom"/>
</dbReference>
<dbReference type="GO" id="GO:0016491">
    <property type="term" value="F:oxidoreductase activity"/>
    <property type="evidence" value="ECO:0007669"/>
    <property type="project" value="InterPro"/>
</dbReference>
<evidence type="ECO:0000313" key="3">
    <source>
        <dbReference type="Proteomes" id="UP000054092"/>
    </source>
</evidence>
<organism evidence="2 3">
    <name type="scientific">Mesotoga prima</name>
    <dbReference type="NCBI Taxonomy" id="1184387"/>
    <lineage>
        <taxon>Bacteria</taxon>
        <taxon>Thermotogati</taxon>
        <taxon>Thermotogota</taxon>
        <taxon>Thermotogae</taxon>
        <taxon>Kosmotogales</taxon>
        <taxon>Kosmotogaceae</taxon>
        <taxon>Mesotoga</taxon>
    </lineage>
</organism>
<dbReference type="InterPro" id="IPR009078">
    <property type="entry name" value="Ferritin-like_SF"/>
</dbReference>
<evidence type="ECO:0000313" key="2">
    <source>
        <dbReference type="EMBL" id="KUK81401.1"/>
    </source>
</evidence>
<dbReference type="AlphaFoldDB" id="A0A117M2X2"/>
<dbReference type="Gene3D" id="1.20.1260.10">
    <property type="match status" value="1"/>
</dbReference>
<dbReference type="Pfam" id="PF02915">
    <property type="entry name" value="Rubrerythrin"/>
    <property type="match status" value="1"/>
</dbReference>
<name>A0A117M2X2_9BACT</name>
<reference evidence="3" key="1">
    <citation type="journal article" date="2015" name="MBio">
        <title>Genome-Resolved Metagenomic Analysis Reveals Roles for Candidate Phyla and Other Microbial Community Members in Biogeochemical Transformations in Oil Reservoirs.</title>
        <authorList>
            <person name="Hu P."/>
            <person name="Tom L."/>
            <person name="Singh A."/>
            <person name="Thomas B.C."/>
            <person name="Baker B.J."/>
            <person name="Piceno Y.M."/>
            <person name="Andersen G.L."/>
            <person name="Banfield J.F."/>
        </authorList>
    </citation>
    <scope>NUCLEOTIDE SEQUENCE [LARGE SCALE GENOMIC DNA]</scope>
</reference>
<dbReference type="InterPro" id="IPR012347">
    <property type="entry name" value="Ferritin-like"/>
</dbReference>
<feature type="domain" description="Rubrerythrin diiron-binding" evidence="1">
    <location>
        <begin position="7"/>
        <end position="149"/>
    </location>
</feature>
<dbReference type="PATRIC" id="fig|1184387.3.peg.831"/>
<sequence>MSDLKSILEIALSFEKSGQEFYRNNMQKVNQSVAKKTFGYLMDMEASHVKFIEGMIEALEDNKKVDSALQEEAEEIFVERLKSQALSNNSYSSDLADLSILRMAYLIERDFVDYYENASKKVEDMSAKKLMVRLMNWEKGHVSLVRNLMEKIYEKNAIDLGFYPF</sequence>
<proteinExistence type="predicted"/>
<protein>
    <submittedName>
        <fullName evidence="2">Rubrerythrin</fullName>
    </submittedName>
</protein>
<evidence type="ECO:0000259" key="1">
    <source>
        <dbReference type="Pfam" id="PF02915"/>
    </source>
</evidence>
<gene>
    <name evidence="2" type="ORF">XD94_0490</name>
</gene>
<dbReference type="Proteomes" id="UP000054092">
    <property type="component" value="Unassembled WGS sequence"/>
</dbReference>
<dbReference type="EMBL" id="LGGP01000060">
    <property type="protein sequence ID" value="KUK81401.1"/>
    <property type="molecule type" value="Genomic_DNA"/>
</dbReference>
<dbReference type="SUPFAM" id="SSF47240">
    <property type="entry name" value="Ferritin-like"/>
    <property type="match status" value="1"/>
</dbReference>
<comment type="caution">
    <text evidence="2">The sequence shown here is derived from an EMBL/GenBank/DDBJ whole genome shotgun (WGS) entry which is preliminary data.</text>
</comment>
<dbReference type="GO" id="GO:0046872">
    <property type="term" value="F:metal ion binding"/>
    <property type="evidence" value="ECO:0007669"/>
    <property type="project" value="InterPro"/>
</dbReference>
<accession>A0A117M2X2</accession>
<dbReference type="CDD" id="cd01045">
    <property type="entry name" value="Ferritin_like_AB"/>
    <property type="match status" value="1"/>
</dbReference>